<keyword evidence="2 6" id="KW-0812">Transmembrane</keyword>
<feature type="transmembrane region" description="Helical" evidence="6">
    <location>
        <begin position="89"/>
        <end position="109"/>
    </location>
</feature>
<dbReference type="OrthoDB" id="165382at2759"/>
<evidence type="ECO:0008006" key="9">
    <source>
        <dbReference type="Google" id="ProtNLM"/>
    </source>
</evidence>
<feature type="transmembrane region" description="Helical" evidence="6">
    <location>
        <begin position="18"/>
        <end position="37"/>
    </location>
</feature>
<reference evidence="7" key="1">
    <citation type="submission" date="2021-05" db="EMBL/GenBank/DDBJ databases">
        <title>The genome of the haptophyte Pavlova lutheri (Diacronema luteri, Pavlovales) - a model for lipid biosynthesis in eukaryotic algae.</title>
        <authorList>
            <person name="Hulatt C.J."/>
            <person name="Posewitz M.C."/>
        </authorList>
    </citation>
    <scope>NUCLEOTIDE SEQUENCE</scope>
    <source>
        <strain evidence="7">NIVA-4/92</strain>
    </source>
</reference>
<feature type="transmembrane region" description="Helical" evidence="6">
    <location>
        <begin position="253"/>
        <end position="273"/>
    </location>
</feature>
<name>A0A8J5XP63_DIALT</name>
<evidence type="ECO:0000256" key="1">
    <source>
        <dbReference type="ARBA" id="ARBA00004141"/>
    </source>
</evidence>
<accession>A0A8J5XP63</accession>
<feature type="transmembrane region" description="Helical" evidence="6">
    <location>
        <begin position="223"/>
        <end position="241"/>
    </location>
</feature>
<comment type="subcellular location">
    <subcellularLocation>
        <location evidence="1">Membrane</location>
        <topology evidence="1">Multi-pass membrane protein</topology>
    </subcellularLocation>
</comment>
<dbReference type="EMBL" id="JAGTXO010000013">
    <property type="protein sequence ID" value="KAG8464149.1"/>
    <property type="molecule type" value="Genomic_DNA"/>
</dbReference>
<evidence type="ECO:0000256" key="2">
    <source>
        <dbReference type="ARBA" id="ARBA00022692"/>
    </source>
</evidence>
<evidence type="ECO:0000256" key="4">
    <source>
        <dbReference type="ARBA" id="ARBA00023136"/>
    </source>
</evidence>
<dbReference type="OMA" id="RKSHVVN"/>
<feature type="compositionally biased region" description="Low complexity" evidence="5">
    <location>
        <begin position="504"/>
        <end position="515"/>
    </location>
</feature>
<evidence type="ECO:0000256" key="6">
    <source>
        <dbReference type="SAM" id="Phobius"/>
    </source>
</evidence>
<feature type="transmembrane region" description="Helical" evidence="6">
    <location>
        <begin position="118"/>
        <end position="138"/>
    </location>
</feature>
<evidence type="ECO:0000313" key="8">
    <source>
        <dbReference type="Proteomes" id="UP000751190"/>
    </source>
</evidence>
<evidence type="ECO:0000313" key="7">
    <source>
        <dbReference type="EMBL" id="KAG8464149.1"/>
    </source>
</evidence>
<feature type="transmembrane region" description="Helical" evidence="6">
    <location>
        <begin position="150"/>
        <end position="171"/>
    </location>
</feature>
<dbReference type="GO" id="GO:0016020">
    <property type="term" value="C:membrane"/>
    <property type="evidence" value="ECO:0007669"/>
    <property type="project" value="UniProtKB-SubCell"/>
</dbReference>
<dbReference type="Pfam" id="PF05653">
    <property type="entry name" value="Mg_trans_NIPA"/>
    <property type="match status" value="1"/>
</dbReference>
<dbReference type="PANTHER" id="PTHR12570:SF65">
    <property type="entry name" value="MAGNESIUM TRANSPORTER NIPA9-RELATED"/>
    <property type="match status" value="1"/>
</dbReference>
<feature type="transmembrane region" description="Helical" evidence="6">
    <location>
        <begin position="63"/>
        <end position="83"/>
    </location>
</feature>
<dbReference type="Proteomes" id="UP000751190">
    <property type="component" value="Unassembled WGS sequence"/>
</dbReference>
<evidence type="ECO:0000256" key="3">
    <source>
        <dbReference type="ARBA" id="ARBA00022989"/>
    </source>
</evidence>
<feature type="compositionally biased region" description="Low complexity" evidence="5">
    <location>
        <begin position="420"/>
        <end position="441"/>
    </location>
</feature>
<dbReference type="GO" id="GO:0015095">
    <property type="term" value="F:magnesium ion transmembrane transporter activity"/>
    <property type="evidence" value="ECO:0007669"/>
    <property type="project" value="InterPro"/>
</dbReference>
<dbReference type="InterPro" id="IPR008521">
    <property type="entry name" value="Mg_trans_NIPA"/>
</dbReference>
<organism evidence="7 8">
    <name type="scientific">Diacronema lutheri</name>
    <name type="common">Unicellular marine alga</name>
    <name type="synonym">Monochrysis lutheri</name>
    <dbReference type="NCBI Taxonomy" id="2081491"/>
    <lineage>
        <taxon>Eukaryota</taxon>
        <taxon>Haptista</taxon>
        <taxon>Haptophyta</taxon>
        <taxon>Pavlovophyceae</taxon>
        <taxon>Pavlovales</taxon>
        <taxon>Pavlovaceae</taxon>
        <taxon>Diacronema</taxon>
    </lineage>
</organism>
<feature type="transmembrane region" description="Helical" evidence="6">
    <location>
        <begin position="183"/>
        <end position="203"/>
    </location>
</feature>
<dbReference type="InterPro" id="IPR037185">
    <property type="entry name" value="EmrE-like"/>
</dbReference>
<sequence>MGQPKVGSPISFNTDSPLAVAGICLAIGANLIISAGLNGQKWVHNQNERLPEAERQPYTKQSLWWLGLIGTVLGEVLNFLAFGFAGAAIVTPLGAVCVVANEVIACAFLGEQFRVRDLFGVTCTVAGSVLVVIAAPVTERDMAVGDFVRLASGAVFLSYMVCVLLALVAIWRLLPKVQHKHPAWGLTLCSLLGTLTVLSATALSNFVRLTASGRSQFGSVVPYVLLLVMVPSAIGQVRYLNETMERFDNTTVVPVYYILFTLSTVTGSAMLYQDFYDQPMANVLLFLLGCALCFCGVGLLTTGRGGGAHGEGAHHAAGPRAGGHMQLGAVEDVEIAGGRAADGDDDESRALYAARGAQRTRTGGGPVDVGIGLGGVTHALSISRRASLDGIHAVAHSGMHKPTSPLARPTAAAPWSGSQHATHAAAPASPATPPYAAVGAPPGKGGGGGLPALPPTPRCLPGVDASPLGNGAWAGSGGRDLASSDDDEPREQRGGANVGGGNGRAHSGSGAQPWE</sequence>
<keyword evidence="3 6" id="KW-1133">Transmembrane helix</keyword>
<keyword evidence="8" id="KW-1185">Reference proteome</keyword>
<dbReference type="AlphaFoldDB" id="A0A8J5XP63"/>
<feature type="region of interest" description="Disordered" evidence="5">
    <location>
        <begin position="396"/>
        <end position="515"/>
    </location>
</feature>
<proteinExistence type="predicted"/>
<feature type="transmembrane region" description="Helical" evidence="6">
    <location>
        <begin position="279"/>
        <end position="300"/>
    </location>
</feature>
<dbReference type="PANTHER" id="PTHR12570">
    <property type="match status" value="1"/>
</dbReference>
<keyword evidence="4 6" id="KW-0472">Membrane</keyword>
<gene>
    <name evidence="7" type="ORF">KFE25_003212</name>
</gene>
<protein>
    <recommendedName>
        <fullName evidence="9">Magnesium transporter</fullName>
    </recommendedName>
</protein>
<evidence type="ECO:0000256" key="5">
    <source>
        <dbReference type="SAM" id="MobiDB-lite"/>
    </source>
</evidence>
<dbReference type="SUPFAM" id="SSF103481">
    <property type="entry name" value="Multidrug resistance efflux transporter EmrE"/>
    <property type="match status" value="1"/>
</dbReference>
<comment type="caution">
    <text evidence="7">The sequence shown here is derived from an EMBL/GenBank/DDBJ whole genome shotgun (WGS) entry which is preliminary data.</text>
</comment>